<organism evidence="2 3">
    <name type="scientific">Sulfurifustis variabilis</name>
    <dbReference type="NCBI Taxonomy" id="1675686"/>
    <lineage>
        <taxon>Bacteria</taxon>
        <taxon>Pseudomonadati</taxon>
        <taxon>Pseudomonadota</taxon>
        <taxon>Gammaproteobacteria</taxon>
        <taxon>Acidiferrobacterales</taxon>
        <taxon>Acidiferrobacteraceae</taxon>
        <taxon>Sulfurifustis</taxon>
    </lineage>
</organism>
<dbReference type="EMBL" id="AP014936">
    <property type="protein sequence ID" value="BAU48465.1"/>
    <property type="molecule type" value="Genomic_DNA"/>
</dbReference>
<dbReference type="CDD" id="cd00143">
    <property type="entry name" value="PP2Cc"/>
    <property type="match status" value="1"/>
</dbReference>
<reference evidence="2 3" key="1">
    <citation type="submission" date="2015-08" db="EMBL/GenBank/DDBJ databases">
        <title>Complete genome sequence of Sulfurifustis variabilis.</title>
        <authorList>
            <person name="Miura A."/>
            <person name="Kojima H."/>
            <person name="Fukui M."/>
        </authorList>
    </citation>
    <scope>NUCLEOTIDE SEQUENCE [LARGE SCALE GENOMIC DNA]</scope>
    <source>
        <strain evidence="3">skN76</strain>
    </source>
</reference>
<dbReference type="RefSeq" id="WP_096460970.1">
    <property type="nucleotide sequence ID" value="NZ_AP014936.1"/>
</dbReference>
<dbReference type="NCBIfam" id="NF033484">
    <property type="entry name" value="Stp1_PP2C_phos"/>
    <property type="match status" value="1"/>
</dbReference>
<dbReference type="PROSITE" id="PS51746">
    <property type="entry name" value="PPM_2"/>
    <property type="match status" value="1"/>
</dbReference>
<dbReference type="OrthoDB" id="9801841at2"/>
<evidence type="ECO:0000313" key="3">
    <source>
        <dbReference type="Proteomes" id="UP000218899"/>
    </source>
</evidence>
<dbReference type="AlphaFoldDB" id="A0A1B4V4X5"/>
<dbReference type="SMART" id="SM00331">
    <property type="entry name" value="PP2C_SIG"/>
    <property type="match status" value="1"/>
</dbReference>
<dbReference type="Pfam" id="PF13672">
    <property type="entry name" value="PP2C_2"/>
    <property type="match status" value="1"/>
</dbReference>
<dbReference type="Gene3D" id="3.60.40.10">
    <property type="entry name" value="PPM-type phosphatase domain"/>
    <property type="match status" value="1"/>
</dbReference>
<dbReference type="InterPro" id="IPR001932">
    <property type="entry name" value="PPM-type_phosphatase-like_dom"/>
</dbReference>
<accession>A0A1B4V4X5</accession>
<dbReference type="Proteomes" id="UP000218899">
    <property type="component" value="Chromosome"/>
</dbReference>
<name>A0A1B4V4X5_9GAMM</name>
<dbReference type="InterPro" id="IPR015655">
    <property type="entry name" value="PP2C"/>
</dbReference>
<keyword evidence="3" id="KW-1185">Reference proteome</keyword>
<dbReference type="InterPro" id="IPR036457">
    <property type="entry name" value="PPM-type-like_dom_sf"/>
</dbReference>
<evidence type="ECO:0000259" key="1">
    <source>
        <dbReference type="PROSITE" id="PS51746"/>
    </source>
</evidence>
<evidence type="ECO:0000313" key="2">
    <source>
        <dbReference type="EMBL" id="BAU48465.1"/>
    </source>
</evidence>
<dbReference type="GO" id="GO:0004722">
    <property type="term" value="F:protein serine/threonine phosphatase activity"/>
    <property type="evidence" value="ECO:0007669"/>
    <property type="project" value="InterPro"/>
</dbReference>
<gene>
    <name evidence="2" type="ORF">SVA_1911</name>
</gene>
<feature type="domain" description="PPM-type phosphatase" evidence="1">
    <location>
        <begin position="5"/>
        <end position="244"/>
    </location>
</feature>
<dbReference type="PANTHER" id="PTHR47992">
    <property type="entry name" value="PROTEIN PHOSPHATASE"/>
    <property type="match status" value="1"/>
</dbReference>
<dbReference type="SMART" id="SM00332">
    <property type="entry name" value="PP2Cc"/>
    <property type="match status" value="1"/>
</dbReference>
<dbReference type="KEGG" id="sva:SVA_1911"/>
<dbReference type="SUPFAM" id="SSF81606">
    <property type="entry name" value="PP2C-like"/>
    <property type="match status" value="1"/>
</dbReference>
<protein>
    <submittedName>
        <fullName evidence="2">Protein phosphatase</fullName>
    </submittedName>
</protein>
<proteinExistence type="predicted"/>
<sequence>MTHVIMTGLSDRGRMREGNEDAIATRPELGFAVLADGMGGHRAGEVASRMAVDIVARHLAENLPPGNGDAVAEPVVSEAIRLANNAIYDAAQERPECQGMGSTIVVVLFSAQKLYVGHVGDSRLYRLHDGRLEQLTQDHSVIQELVNRGLFTPEEARQSVAKNLVTRALGVEPGVVPDISERRLSAGDVYLLCSDGLNDVLADDEIAGILDQHRDDLDAAARRMVERANEHGGPDNISVILARVDDPSGETELHEI</sequence>